<dbReference type="Proteomes" id="UP001367508">
    <property type="component" value="Unassembled WGS sequence"/>
</dbReference>
<evidence type="ECO:0000313" key="2">
    <source>
        <dbReference type="Proteomes" id="UP001367508"/>
    </source>
</evidence>
<dbReference type="EMBL" id="JAYMYQ010000001">
    <property type="protein sequence ID" value="KAK7359213.1"/>
    <property type="molecule type" value="Genomic_DNA"/>
</dbReference>
<proteinExistence type="predicted"/>
<keyword evidence="2" id="KW-1185">Reference proteome</keyword>
<accession>A0AAN9MX96</accession>
<dbReference type="AlphaFoldDB" id="A0AAN9MX96"/>
<evidence type="ECO:0000313" key="1">
    <source>
        <dbReference type="EMBL" id="KAK7359213.1"/>
    </source>
</evidence>
<reference evidence="1 2" key="1">
    <citation type="submission" date="2024-01" db="EMBL/GenBank/DDBJ databases">
        <title>The genomes of 5 underutilized Papilionoideae crops provide insights into root nodulation and disease resistanc.</title>
        <authorList>
            <person name="Jiang F."/>
        </authorList>
    </citation>
    <scope>NUCLEOTIDE SEQUENCE [LARGE SCALE GENOMIC DNA]</scope>
    <source>
        <strain evidence="1">LVBAO_FW01</strain>
        <tissue evidence="1">Leaves</tissue>
    </source>
</reference>
<sequence>MQKTGKRKRRFFLGPYLNGRKSMKYRPIQLGGMHAQGVVKAIGQKTKRGKYRWRFEMVEGYAIAKRYQGDDK</sequence>
<protein>
    <submittedName>
        <fullName evidence="1">Uncharacterized protein</fullName>
    </submittedName>
</protein>
<organism evidence="1 2">
    <name type="scientific">Canavalia gladiata</name>
    <name type="common">Sword bean</name>
    <name type="synonym">Dolichos gladiatus</name>
    <dbReference type="NCBI Taxonomy" id="3824"/>
    <lineage>
        <taxon>Eukaryota</taxon>
        <taxon>Viridiplantae</taxon>
        <taxon>Streptophyta</taxon>
        <taxon>Embryophyta</taxon>
        <taxon>Tracheophyta</taxon>
        <taxon>Spermatophyta</taxon>
        <taxon>Magnoliopsida</taxon>
        <taxon>eudicotyledons</taxon>
        <taxon>Gunneridae</taxon>
        <taxon>Pentapetalae</taxon>
        <taxon>rosids</taxon>
        <taxon>fabids</taxon>
        <taxon>Fabales</taxon>
        <taxon>Fabaceae</taxon>
        <taxon>Papilionoideae</taxon>
        <taxon>50 kb inversion clade</taxon>
        <taxon>NPAAA clade</taxon>
        <taxon>indigoferoid/millettioid clade</taxon>
        <taxon>Phaseoleae</taxon>
        <taxon>Canavalia</taxon>
    </lineage>
</organism>
<name>A0AAN9MX96_CANGL</name>
<comment type="caution">
    <text evidence="1">The sequence shown here is derived from an EMBL/GenBank/DDBJ whole genome shotgun (WGS) entry which is preliminary data.</text>
</comment>
<gene>
    <name evidence="1" type="ORF">VNO77_01163</name>
</gene>